<dbReference type="AlphaFoldDB" id="A0A069QK96"/>
<evidence type="ECO:0000313" key="2">
    <source>
        <dbReference type="Proteomes" id="UP000027442"/>
    </source>
</evidence>
<dbReference type="Proteomes" id="UP000027442">
    <property type="component" value="Unassembled WGS sequence"/>
</dbReference>
<accession>A0A069QK96</accession>
<comment type="caution">
    <text evidence="1">The sequence shown here is derived from an EMBL/GenBank/DDBJ whole genome shotgun (WGS) entry which is preliminary data.</text>
</comment>
<dbReference type="PATRIC" id="fig|1122985.7.peg.1487"/>
<protein>
    <submittedName>
        <fullName evidence="1">Uncharacterized protein</fullName>
    </submittedName>
</protein>
<dbReference type="EMBL" id="JNGW01000062">
    <property type="protein sequence ID" value="KDR52479.1"/>
    <property type="molecule type" value="Genomic_DNA"/>
</dbReference>
<proteinExistence type="predicted"/>
<dbReference type="HOGENOM" id="CLU_3028491_0_0_10"/>
<keyword evidence="2" id="KW-1185">Reference proteome</keyword>
<evidence type="ECO:0000313" key="1">
    <source>
        <dbReference type="EMBL" id="KDR52479.1"/>
    </source>
</evidence>
<organism evidence="1 2">
    <name type="scientific">Hoylesella loescheii DSM 19665 = JCM 12249 = ATCC 15930</name>
    <dbReference type="NCBI Taxonomy" id="1122985"/>
    <lineage>
        <taxon>Bacteria</taxon>
        <taxon>Pseudomonadati</taxon>
        <taxon>Bacteroidota</taxon>
        <taxon>Bacteroidia</taxon>
        <taxon>Bacteroidales</taxon>
        <taxon>Prevotellaceae</taxon>
        <taxon>Hoylesella</taxon>
    </lineage>
</organism>
<gene>
    <name evidence="1" type="ORF">HMPREF1991_01432</name>
</gene>
<reference evidence="1 2" key="1">
    <citation type="submission" date="2013-08" db="EMBL/GenBank/DDBJ databases">
        <authorList>
            <person name="Weinstock G."/>
            <person name="Sodergren E."/>
            <person name="Wylie T."/>
            <person name="Fulton L."/>
            <person name="Fulton R."/>
            <person name="Fronick C."/>
            <person name="O'Laughlin M."/>
            <person name="Godfrey J."/>
            <person name="Miner T."/>
            <person name="Herter B."/>
            <person name="Appelbaum E."/>
            <person name="Cordes M."/>
            <person name="Lek S."/>
            <person name="Wollam A."/>
            <person name="Pepin K.H."/>
            <person name="Palsikar V.B."/>
            <person name="Mitreva M."/>
            <person name="Wilson R.K."/>
        </authorList>
    </citation>
    <scope>NUCLEOTIDE SEQUENCE [LARGE SCALE GENOMIC DNA]</scope>
    <source>
        <strain evidence="1 2">ATCC 15930</strain>
    </source>
</reference>
<sequence>MEHFDRPSNTSQEHIYRVANIIFLACERYANAPKQKHPPSALTVRWGMHALAFQP</sequence>
<name>A0A069QK96_HOYLO</name>